<dbReference type="GO" id="GO:0005737">
    <property type="term" value="C:cytoplasm"/>
    <property type="evidence" value="ECO:0007669"/>
    <property type="project" value="TreeGrafter"/>
</dbReference>
<dbReference type="GO" id="GO:0004730">
    <property type="term" value="F:pseudouridylate synthase activity"/>
    <property type="evidence" value="ECO:0007669"/>
    <property type="project" value="InterPro"/>
</dbReference>
<dbReference type="WBParaSite" id="maker-uti_cns_0007546-snap-gene-0.4-mRNA-1">
    <property type="protein sequence ID" value="maker-uti_cns_0007546-snap-gene-0.4-mRNA-1"/>
    <property type="gene ID" value="maker-uti_cns_0007546-snap-gene-0.4"/>
</dbReference>
<keyword evidence="1" id="KW-0808">Transferase</keyword>
<feature type="compositionally biased region" description="Low complexity" evidence="8">
    <location>
        <begin position="1675"/>
        <end position="1689"/>
    </location>
</feature>
<feature type="region of interest" description="Disordered" evidence="8">
    <location>
        <begin position="1467"/>
        <end position="1499"/>
    </location>
</feature>
<dbReference type="Gene3D" id="3.40.1790.10">
    <property type="entry name" value="Indigoidine synthase domain"/>
    <property type="match status" value="1"/>
</dbReference>
<dbReference type="GO" id="GO:0016798">
    <property type="term" value="F:hydrolase activity, acting on glycosyl bonds"/>
    <property type="evidence" value="ECO:0007669"/>
    <property type="project" value="UniProtKB-KW"/>
</dbReference>
<keyword evidence="3" id="KW-0418">Kinase</keyword>
<dbReference type="SUPFAM" id="SSF53613">
    <property type="entry name" value="Ribokinase-like"/>
    <property type="match status" value="1"/>
</dbReference>
<feature type="compositionally biased region" description="Low complexity" evidence="8">
    <location>
        <begin position="1467"/>
        <end position="1496"/>
    </location>
</feature>
<dbReference type="InterPro" id="IPR029056">
    <property type="entry name" value="Ribokinase-like"/>
</dbReference>
<evidence type="ECO:0000256" key="5">
    <source>
        <dbReference type="ARBA" id="ARBA00023211"/>
    </source>
</evidence>
<keyword evidence="2" id="KW-0479">Metal-binding</keyword>
<keyword evidence="6" id="KW-0456">Lyase</keyword>
<evidence type="ECO:0000313" key="11">
    <source>
        <dbReference type="WBParaSite" id="maker-uti_cns_0007546-snap-gene-0.4-mRNA-1"/>
    </source>
</evidence>
<evidence type="ECO:0000259" key="9">
    <source>
        <dbReference type="Pfam" id="PF00294"/>
    </source>
</evidence>
<dbReference type="SUPFAM" id="SSF110581">
    <property type="entry name" value="Indigoidine synthase A-like"/>
    <property type="match status" value="1"/>
</dbReference>
<dbReference type="PANTHER" id="PTHR42909">
    <property type="entry name" value="ZGC:136858"/>
    <property type="match status" value="1"/>
</dbReference>
<keyword evidence="10" id="KW-1185">Reference proteome</keyword>
<organism evidence="10 11">
    <name type="scientific">Macrostomum lignano</name>
    <dbReference type="NCBI Taxonomy" id="282301"/>
    <lineage>
        <taxon>Eukaryota</taxon>
        <taxon>Metazoa</taxon>
        <taxon>Spiralia</taxon>
        <taxon>Lophotrochozoa</taxon>
        <taxon>Platyhelminthes</taxon>
        <taxon>Rhabditophora</taxon>
        <taxon>Macrostomorpha</taxon>
        <taxon>Macrostomida</taxon>
        <taxon>Macrostomidae</taxon>
        <taxon>Macrostomum</taxon>
    </lineage>
</organism>
<feature type="domain" description="Carbohydrate kinase PfkB" evidence="9">
    <location>
        <begin position="686"/>
        <end position="1022"/>
    </location>
</feature>
<dbReference type="InterPro" id="IPR002173">
    <property type="entry name" value="Carboh/pur_kinase_PfkB_CS"/>
</dbReference>
<dbReference type="GO" id="GO:0046872">
    <property type="term" value="F:metal ion binding"/>
    <property type="evidence" value="ECO:0007669"/>
    <property type="project" value="UniProtKB-KW"/>
</dbReference>
<reference evidence="11" key="1">
    <citation type="submission" date="2016-11" db="UniProtKB">
        <authorList>
            <consortium name="WormBaseParasite"/>
        </authorList>
    </citation>
    <scope>IDENTIFICATION</scope>
</reference>
<keyword evidence="4" id="KW-0378">Hydrolase</keyword>
<dbReference type="GO" id="GO:0006796">
    <property type="term" value="P:phosphate-containing compound metabolic process"/>
    <property type="evidence" value="ECO:0007669"/>
    <property type="project" value="UniProtKB-ARBA"/>
</dbReference>
<accession>A0A1I8HRD7</accession>
<dbReference type="HAMAP" id="MF_01876">
    <property type="entry name" value="PsiMP_glycosidase"/>
    <property type="match status" value="1"/>
</dbReference>
<evidence type="ECO:0000313" key="10">
    <source>
        <dbReference type="Proteomes" id="UP000095280"/>
    </source>
</evidence>
<evidence type="ECO:0000256" key="1">
    <source>
        <dbReference type="ARBA" id="ARBA00022679"/>
    </source>
</evidence>
<evidence type="ECO:0000256" key="7">
    <source>
        <dbReference type="ARBA" id="ARBA00023295"/>
    </source>
</evidence>
<dbReference type="InterPro" id="IPR022830">
    <property type="entry name" value="Indigdn_synthA-like"/>
</dbReference>
<dbReference type="InterPro" id="IPR011611">
    <property type="entry name" value="PfkB_dom"/>
</dbReference>
<dbReference type="GO" id="GO:0016301">
    <property type="term" value="F:kinase activity"/>
    <property type="evidence" value="ECO:0007669"/>
    <property type="project" value="UniProtKB-KW"/>
</dbReference>
<evidence type="ECO:0000256" key="6">
    <source>
        <dbReference type="ARBA" id="ARBA00023239"/>
    </source>
</evidence>
<feature type="compositionally biased region" description="Polar residues" evidence="8">
    <location>
        <begin position="653"/>
        <end position="663"/>
    </location>
</feature>
<evidence type="ECO:0000256" key="4">
    <source>
        <dbReference type="ARBA" id="ARBA00022801"/>
    </source>
</evidence>
<sequence>WPPQHLLQLAQCVSVRPHGQLVQQLQPPEQAGSARVVRPGRARLAQFNASLRGGGASAEMAANVTTWWRRRLVKGRGARSNKPAASCLSRVASASARPARCLAADASLSAAATAPAASPSAATPLAAAAASSVVWRSSSSAWSRSTRALASSDSRLRRRPLTCSRMPAIWAFSCPADSSAAARPASASASRRSSSARSSASSAASASALPRAEVGGALAQRFLRGGQRVPLRLSTRWPAQQVAKGQKMAVQRLQLQLGGDELPGEIAAFNLLAEQVDGLAQLGVLGLGVAQLLLRGRQLASGAGQLRLTMLSKLGRGGLRVAEEVRAAVSAGGAVVALESTIFTSGMPRPINVDTALEAERIVRSRGAVPATVGMLAGRLVVGLSQAEIAALGGDDYAIKCSTRDLPTAMARRLNGGTTVSATLVAARLAGVPVFVTGGIGGVHRHGQDSMDVSADLVQLGRTPIMTVCAGVKAFLDVGRTLEVLETQGVGVATLLLGDDAKQPGKKEEVEFPAFYTPSSGHKSPCTLHSVAECARVLAGVRSLDGPGFLLAVPIAREFSEFSSTVDAAIRDALDEAGRLGIRGRAITPFLLDRIARLTDGASLRANVALVKRNADVGAQIAKAFSELQDAAAATGKKMRFYGIAKKNYPTKCNFSRSANPSPSKKLRRRRRQQPAAPRRTSGRAVVIGGCNLDLTARLKDAAATADSGFPTEATHSGRVVITCGGVGRNIADALARCGHQPVLLSALGRDQAAELHRRLCPHLDWSWVRTAATPRTTTPGSDAANDADEARSAAYALSLRADGSLLFGVADMDIHGTIDPDYLEASDSAGAFDNAEIVCCDANCPTETVAAARRLARRRGAEFWFEPTDTHKAAKLLPDWGEKSSEEPPLPLCDWATPNLHELAALHRLVSGGSAMSFDSSNLLSVLAACRRLLAEGVAGSLAVKLGPAGLLLVPGQTDRLWAGQGPLHCSAPATPPGGIVSVSGAGDSLVAGLLTARLSGRASLAESGIFASLCARASLLGFEAVSSRLSAAASDSQLWREVTFRFSPRLTLLPLLLFAGGGIHGPGDFGGDFDFRRIIEDADAVAAAVAAEDLPSALVRWRGRDSRSVTACALGRRCFCNRCTCTGVLASTVTTSTAQKVQSICIKRSTGSGGHHGDTAACTAVSAVAAAAASLHLLTKEVGLLGQQVPLSLQRRVSGQQLQGAPALVLLLAGQLAHPVAKLRLRLRVAGKLLLCVAQTSLAAFQPLGSLGEPSRNPNLVSLGGQFRSFLASGGLQAGQLVGAPAQLPPQAFGQSGVLVQQALHLACRSLVPGLLLGQLAEQLRLTPGRPSGRLFGLLASGPAGRLGPGARQLKLAHQRLGPAGQPQPLLAALLDGLLGRRQSGAHLGQLGLQAVPLASSVHPLLLQLLTDPAKLGHRLAALVAALASSSRPRVSSVSCSRSMDLASSSCCPRLRFSPLSRSSFAPAAANSSSDSRSRFRSPSSSESACSRAPSLDKASLTPGRANWQTGPVNHHWQCGQAAGGQVGVVRHQSANVGLQAVQFFVALLLELIHRRPGDVLQAGRLTQAAANVGAADAGALLLLKAFVKIKQQLASDHAAATHIRVLHLNLQRPGVGSLALQQLHQLRFARLSRQVLPGCSSVISREGELGGVNCTPRASAGRSPPPLPPVSAAPTDESRLATSSANLAAAARPEARNSSALEACAGGLRDGCCCCFWRGRLCLPC</sequence>
<dbReference type="Proteomes" id="UP000095280">
    <property type="component" value="Unplaced"/>
</dbReference>
<dbReference type="InterPro" id="IPR007342">
    <property type="entry name" value="PsuG"/>
</dbReference>
<name>A0A1I8HRD7_9PLAT</name>
<proteinExistence type="inferred from homology"/>
<feature type="region of interest" description="Disordered" evidence="8">
    <location>
        <begin position="653"/>
        <end position="683"/>
    </location>
</feature>
<protein>
    <submittedName>
        <fullName evidence="11">PfkB domain-containing protein</fullName>
    </submittedName>
</protein>
<dbReference type="PROSITE" id="PS00584">
    <property type="entry name" value="PFKB_KINASES_2"/>
    <property type="match status" value="1"/>
</dbReference>
<dbReference type="Pfam" id="PF04227">
    <property type="entry name" value="Indigoidine_A"/>
    <property type="match status" value="1"/>
</dbReference>
<dbReference type="Pfam" id="PF00294">
    <property type="entry name" value="PfkB"/>
    <property type="match status" value="1"/>
</dbReference>
<keyword evidence="5" id="KW-0464">Manganese</keyword>
<dbReference type="PANTHER" id="PTHR42909:SF1">
    <property type="entry name" value="CARBOHYDRATE KINASE PFKB DOMAIN-CONTAINING PROTEIN"/>
    <property type="match status" value="1"/>
</dbReference>
<feature type="region of interest" description="Disordered" evidence="8">
    <location>
        <begin position="1657"/>
        <end position="1689"/>
    </location>
</feature>
<evidence type="ECO:0000256" key="8">
    <source>
        <dbReference type="SAM" id="MobiDB-lite"/>
    </source>
</evidence>
<dbReference type="Gene3D" id="3.40.1190.20">
    <property type="match status" value="1"/>
</dbReference>
<evidence type="ECO:0000256" key="3">
    <source>
        <dbReference type="ARBA" id="ARBA00022777"/>
    </source>
</evidence>
<evidence type="ECO:0000256" key="2">
    <source>
        <dbReference type="ARBA" id="ARBA00022723"/>
    </source>
</evidence>
<dbReference type="PROSITE" id="PS00583">
    <property type="entry name" value="PFKB_KINASES_1"/>
    <property type="match status" value="1"/>
</dbReference>
<keyword evidence="7" id="KW-0326">Glycosidase</keyword>